<gene>
    <name evidence="3" type="ORF">HMF8227_01683</name>
</gene>
<dbReference type="InterPro" id="IPR010158">
    <property type="entry name" value="Amidase_Cbmase"/>
</dbReference>
<dbReference type="OrthoDB" id="9808195at2"/>
<comment type="similarity">
    <text evidence="1">Belongs to the peptidase M20 family.</text>
</comment>
<dbReference type="GO" id="GO:0050538">
    <property type="term" value="F:N-carbamoyl-L-amino-acid hydrolase activity"/>
    <property type="evidence" value="ECO:0007669"/>
    <property type="project" value="UniProtKB-EC"/>
</dbReference>
<dbReference type="AlphaFoldDB" id="A0A2S2E3B9"/>
<protein>
    <submittedName>
        <fullName evidence="3">N-carbamoyl-L-amino-acid hydrolase</fullName>
        <ecNumber evidence="3">3.5.1.87</ecNumber>
    </submittedName>
</protein>
<proteinExistence type="inferred from homology"/>
<dbReference type="PANTHER" id="PTHR32494">
    <property type="entry name" value="ALLANTOATE DEIMINASE-RELATED"/>
    <property type="match status" value="1"/>
</dbReference>
<keyword evidence="4" id="KW-1185">Reference proteome</keyword>
<accession>A0A2S2E3B9</accession>
<dbReference type="Gene3D" id="3.30.70.360">
    <property type="match status" value="1"/>
</dbReference>
<dbReference type="Proteomes" id="UP000245728">
    <property type="component" value="Chromosome"/>
</dbReference>
<evidence type="ECO:0000313" key="4">
    <source>
        <dbReference type="Proteomes" id="UP000245728"/>
    </source>
</evidence>
<dbReference type="SUPFAM" id="SSF55031">
    <property type="entry name" value="Bacterial exopeptidase dimerisation domain"/>
    <property type="match status" value="1"/>
</dbReference>
<keyword evidence="2 3" id="KW-0378">Hydrolase</keyword>
<dbReference type="PANTHER" id="PTHR32494:SF5">
    <property type="entry name" value="ALLANTOATE AMIDOHYDROLASE"/>
    <property type="match status" value="1"/>
</dbReference>
<dbReference type="EMBL" id="CP029347">
    <property type="protein sequence ID" value="AWL12156.1"/>
    <property type="molecule type" value="Genomic_DNA"/>
</dbReference>
<dbReference type="InterPro" id="IPR036264">
    <property type="entry name" value="Bact_exopeptidase_dim_dom"/>
</dbReference>
<sequence>MLVFGSTQETLPITVELDPTSGLPLLEERHAILQYILAYLAVPYSIADYGCGKKVSLLIEQLLQLNIPAYALGRALIMEPDLSPEALKTHHWQRRKSALSVDNPLADKLDLQDPRLQSLLQEHCPQVEFKGEAVQVGDYSLTPQSRQSFEHCRSHVMAVISFWDRQQRRVTHQALDPSLKKDDVFPLEDSRELLHCPDALLFDAPLLGRFRLSFDFLTPGQVRRVESWLEDDETLSELSDERHNELVRHLTGAEKDSLGDPVTWSYANNARLPGDDSEEDHKYWQIQCQRTGDGEPLRGLRQKLFHEREARGNRASEYCAQLRDSLTKLSLKRVIEQDALWSVRHLQPLADVATQLVYFASLTRLAKLLSQGKPLYQCLTDNDQLQALRGLGVRVRRRIDRLAEASRAEDERIDARALNQGFTRASLETIRQMNQAGLTVFVDKVGNLHGLLLSDKDRDGLTRGQLSIRDLTQDAIAHGSHIDTVNDAGKFDGRLGVLSGLDTLHTLHDLKRYFSVDKAFVGQRRALVTAYIGEEMTFTGNQVSMPGSAAIAGRATPEQVHGMTNAQGHVFKEKLVGMLTDLKQEQQQDSIQLFNDLNACDDSDLLKACSEPQDFYTPNTYERHIEQGPILDRAGVPTALVATIMGIHQEDFLIEGEKAEMAALLLDHQFRRITEHEKASDARITVGIIEGQGEDKCSENIYPALRWTLDGEMNHAGATPTLDRKDPGIAAGRLARYFLNWFNESDLSAEAKQKLRPAIANIRLTPGTNRNVIPGSVSFTTALVSDHEHPRKWVTRAAREDLTQTLEGYVIGTLGRRVETGGEGIRLCRVEPVSYCNSYHRVRLTLDLRCASESENRHCLDEVTAAVQQIEQETGVTIERHVQQQLPPFGLARSGQVLLMERSYGGSHNPQETEMLADILRGSVLQLDATCHFLAQQRGDSISLFDYVDEIMPEQWQSHLSRYTSGALHDTCNIAARAQHSDTI</sequence>
<dbReference type="RefSeq" id="WP_109339757.1">
    <property type="nucleotide sequence ID" value="NZ_CP029347.1"/>
</dbReference>
<dbReference type="EC" id="3.5.1.87" evidence="3"/>
<reference evidence="3 4" key="1">
    <citation type="submission" date="2018-05" db="EMBL/GenBank/DDBJ databases">
        <title>Salinimonas sp. HMF8227 Genome sequencing and assembly.</title>
        <authorList>
            <person name="Kang H."/>
            <person name="Kang J."/>
            <person name="Cha I."/>
            <person name="Kim H."/>
            <person name="Joh K."/>
        </authorList>
    </citation>
    <scope>NUCLEOTIDE SEQUENCE [LARGE SCALE GENOMIC DNA]</scope>
    <source>
        <strain evidence="3 4">HMF8227</strain>
    </source>
</reference>
<evidence type="ECO:0000256" key="2">
    <source>
        <dbReference type="ARBA" id="ARBA00022801"/>
    </source>
</evidence>
<dbReference type="SUPFAM" id="SSF53187">
    <property type="entry name" value="Zn-dependent exopeptidases"/>
    <property type="match status" value="1"/>
</dbReference>
<evidence type="ECO:0000256" key="1">
    <source>
        <dbReference type="ARBA" id="ARBA00006153"/>
    </source>
</evidence>
<name>A0A2S2E3B9_9ALTE</name>
<dbReference type="GO" id="GO:0016813">
    <property type="term" value="F:hydrolase activity, acting on carbon-nitrogen (but not peptide) bonds, in linear amidines"/>
    <property type="evidence" value="ECO:0007669"/>
    <property type="project" value="InterPro"/>
</dbReference>
<organism evidence="3 4">
    <name type="scientific">Saliniradius amylolyticus</name>
    <dbReference type="NCBI Taxonomy" id="2183582"/>
    <lineage>
        <taxon>Bacteria</taxon>
        <taxon>Pseudomonadati</taxon>
        <taxon>Pseudomonadota</taxon>
        <taxon>Gammaproteobacteria</taxon>
        <taxon>Alteromonadales</taxon>
        <taxon>Alteromonadaceae</taxon>
        <taxon>Saliniradius</taxon>
    </lineage>
</organism>
<evidence type="ECO:0000313" key="3">
    <source>
        <dbReference type="EMBL" id="AWL12156.1"/>
    </source>
</evidence>
<dbReference type="Gene3D" id="3.40.630.10">
    <property type="entry name" value="Zn peptidases"/>
    <property type="match status" value="1"/>
</dbReference>
<dbReference type="KEGG" id="salh:HMF8227_01683"/>